<evidence type="ECO:0000256" key="3">
    <source>
        <dbReference type="ARBA" id="ARBA00022723"/>
    </source>
</evidence>
<evidence type="ECO:0000256" key="8">
    <source>
        <dbReference type="HAMAP-Rule" id="MF_00461"/>
    </source>
</evidence>
<dbReference type="InterPro" id="IPR019554">
    <property type="entry name" value="Soluble_ligand-bd"/>
</dbReference>
<comment type="caution">
    <text evidence="11">The sequence shown here is derived from an EMBL/GenBank/DDBJ whole genome shotgun (WGS) entry which is preliminary data.</text>
</comment>
<reference evidence="11 12" key="1">
    <citation type="submission" date="2024-04" db="EMBL/GenBank/DDBJ databases">
        <title>Genome sequencing and metabolic network reconstruction of aminoacids and betaine degradation by Anoxynatronum sibiricum.</title>
        <authorList>
            <person name="Detkova E.N."/>
            <person name="Boltjanskaja Y.V."/>
            <person name="Mardanov A.V."/>
            <person name="Kevbrin V."/>
        </authorList>
    </citation>
    <scope>NUCLEOTIDE SEQUENCE [LARGE SCALE GENOMIC DNA]</scope>
    <source>
        <strain evidence="11 12">Z-7981</strain>
    </source>
</reference>
<dbReference type="SUPFAM" id="SSF142019">
    <property type="entry name" value="Nqo1 FMN-binding domain-like"/>
    <property type="match status" value="1"/>
</dbReference>
<dbReference type="NCBIfam" id="NF003454">
    <property type="entry name" value="PRK05035.1"/>
    <property type="match status" value="1"/>
</dbReference>
<dbReference type="Pfam" id="PF13237">
    <property type="entry name" value="Fer4_10"/>
    <property type="match status" value="1"/>
</dbReference>
<keyword evidence="7 8" id="KW-0411">Iron-sulfur</keyword>
<feature type="binding site" evidence="8">
    <location>
        <position position="367"/>
    </location>
    <ligand>
        <name>[4Fe-4S] cluster</name>
        <dbReference type="ChEBI" id="CHEBI:49883"/>
        <label>1</label>
    </ligand>
</feature>
<dbReference type="InterPro" id="IPR017896">
    <property type="entry name" value="4Fe4S_Fe-S-bd"/>
</dbReference>
<keyword evidence="8" id="KW-0472">Membrane</keyword>
<dbReference type="Proteomes" id="UP001407405">
    <property type="component" value="Unassembled WGS sequence"/>
</dbReference>
<feature type="binding site" evidence="8">
    <location>
        <position position="373"/>
    </location>
    <ligand>
        <name>[4Fe-4S] cluster</name>
        <dbReference type="ChEBI" id="CHEBI:49883"/>
        <label>1</label>
    </ligand>
</feature>
<feature type="binding site" evidence="8">
    <location>
        <position position="370"/>
    </location>
    <ligand>
        <name>[4Fe-4S] cluster</name>
        <dbReference type="ChEBI" id="CHEBI:49883"/>
        <label>1</label>
    </ligand>
</feature>
<evidence type="ECO:0000256" key="6">
    <source>
        <dbReference type="ARBA" id="ARBA00023004"/>
    </source>
</evidence>
<dbReference type="EC" id="7.-.-.-" evidence="8"/>
<evidence type="ECO:0000256" key="1">
    <source>
        <dbReference type="ARBA" id="ARBA00022448"/>
    </source>
</evidence>
<keyword evidence="6 8" id="KW-0408">Iron</keyword>
<evidence type="ECO:0000313" key="11">
    <source>
        <dbReference type="EMBL" id="MEN1762074.1"/>
    </source>
</evidence>
<dbReference type="Gene3D" id="3.30.70.20">
    <property type="match status" value="1"/>
</dbReference>
<proteinExistence type="inferred from homology"/>
<comment type="subunit">
    <text evidence="8">The complex is composed of six subunits: RnfA, RnfB, RnfC, RnfD, RnfE and RnfG.</text>
</comment>
<feature type="domain" description="4Fe-4S ferredoxin-type" evidence="10">
    <location>
        <begin position="357"/>
        <end position="387"/>
    </location>
</feature>
<dbReference type="InterPro" id="IPR010208">
    <property type="entry name" value="Ion_transpt_RnfC/RsxC"/>
</dbReference>
<dbReference type="Pfam" id="PF13375">
    <property type="entry name" value="RnfC_N"/>
    <property type="match status" value="1"/>
</dbReference>
<evidence type="ECO:0000256" key="5">
    <source>
        <dbReference type="ARBA" id="ARBA00022982"/>
    </source>
</evidence>
<sequence>MKFLSFKGGIHPPESKKATESLSIETARDPQKVIIPLHQHIGAPCQPVVKVKDYVKVGQMIGEAHGFVSAPIHSSVSGEVKEVAVRAIGGGREAVCVVIESDGKFEVHESIVSPGDYKLMEPSEITKVIQQAGIVGMGGATFPTHVKLSPPAEKSIDTVIINGAECEPYLTADHRLMLESSDEIVEGLLIIMKAVGAQKGYIAIENNKPDAITTMLQAVSEIPGIQVVSLQTKYPQGAEKQLIDACTGRQVPSGGLPMDSGVVVNNIGTAFQIAHSFKTGMPLIDRITTVTGTCISEPKNLRVRIGTSVADLIQQCGGYKETPGKLILGGPMMGIAQEMDEVPIGKGTSGILAFNENEAIIPDPVNCIRCGKCIDVCPIHLMPLMISENALKERMDEAEKYHAMDCIECGSCSYICPSKRPLVHSIRVAKSSIMAKKRQEKK</sequence>
<dbReference type="RefSeq" id="WP_343187354.1">
    <property type="nucleotide sequence ID" value="NZ_JBCITM010000027.1"/>
</dbReference>
<dbReference type="Pfam" id="PF10531">
    <property type="entry name" value="SLBB"/>
    <property type="match status" value="1"/>
</dbReference>
<comment type="similarity">
    <text evidence="8">Belongs to the 4Fe4S bacterial-type ferredoxin family. RnfC subfamily.</text>
</comment>
<dbReference type="InterPro" id="IPR037225">
    <property type="entry name" value="Nuo51_FMN-bd_sf"/>
</dbReference>
<keyword evidence="3 8" id="KW-0479">Metal-binding</keyword>
<protein>
    <recommendedName>
        <fullName evidence="8">Ion-translocating oxidoreductase complex subunit C</fullName>
        <ecNumber evidence="8">7.-.-.-</ecNumber>
    </recommendedName>
    <alternativeName>
        <fullName evidence="8">Rnf electron transport complex subunit C</fullName>
    </alternativeName>
</protein>
<evidence type="ECO:0000256" key="4">
    <source>
        <dbReference type="ARBA" id="ARBA00022737"/>
    </source>
</evidence>
<dbReference type="Pfam" id="PF01512">
    <property type="entry name" value="Complex1_51K"/>
    <property type="match status" value="1"/>
</dbReference>
<evidence type="ECO:0000256" key="9">
    <source>
        <dbReference type="SAM" id="MobiDB-lite"/>
    </source>
</evidence>
<evidence type="ECO:0000313" key="12">
    <source>
        <dbReference type="Proteomes" id="UP001407405"/>
    </source>
</evidence>
<accession>A0ABU9VY84</accession>
<evidence type="ECO:0000259" key="10">
    <source>
        <dbReference type="PROSITE" id="PS51379"/>
    </source>
</evidence>
<feature type="binding site" evidence="8">
    <location>
        <position position="416"/>
    </location>
    <ligand>
        <name>[4Fe-4S] cluster</name>
        <dbReference type="ChEBI" id="CHEBI:49883"/>
        <label>1</label>
    </ligand>
</feature>
<keyword evidence="5 8" id="KW-0249">Electron transport</keyword>
<dbReference type="PROSITE" id="PS51379">
    <property type="entry name" value="4FE4S_FER_2"/>
    <property type="match status" value="2"/>
</dbReference>
<keyword evidence="1 8" id="KW-0813">Transport</keyword>
<dbReference type="PANTHER" id="PTHR43034">
    <property type="entry name" value="ION-TRANSLOCATING OXIDOREDUCTASE COMPLEX SUBUNIT C"/>
    <property type="match status" value="1"/>
</dbReference>
<comment type="function">
    <text evidence="8">Part of a membrane-bound complex that couples electron transfer with translocation of ions across the membrane.</text>
</comment>
<comment type="subcellular location">
    <subcellularLocation>
        <location evidence="8">Cell membrane</location>
        <topology evidence="8">Peripheral membrane protein</topology>
    </subcellularLocation>
</comment>
<evidence type="ECO:0000256" key="7">
    <source>
        <dbReference type="ARBA" id="ARBA00023014"/>
    </source>
</evidence>
<dbReference type="HAMAP" id="MF_00461">
    <property type="entry name" value="RsxC_RnfC"/>
    <property type="match status" value="1"/>
</dbReference>
<feature type="binding site" evidence="8">
    <location>
        <position position="377"/>
    </location>
    <ligand>
        <name>[4Fe-4S] cluster</name>
        <dbReference type="ChEBI" id="CHEBI:49883"/>
        <label>2</label>
    </ligand>
</feature>
<keyword evidence="8" id="KW-1003">Cell membrane</keyword>
<keyword evidence="12" id="KW-1185">Reference proteome</keyword>
<dbReference type="Gene3D" id="3.40.50.11540">
    <property type="entry name" value="NADH-ubiquinone oxidoreductase 51kDa subunit"/>
    <property type="match status" value="1"/>
</dbReference>
<dbReference type="InterPro" id="IPR011538">
    <property type="entry name" value="Nuo51_FMN-bd"/>
</dbReference>
<dbReference type="InterPro" id="IPR017900">
    <property type="entry name" value="4Fe4S_Fe_S_CS"/>
</dbReference>
<feature type="binding site" evidence="8">
    <location>
        <position position="409"/>
    </location>
    <ligand>
        <name>[4Fe-4S] cluster</name>
        <dbReference type="ChEBI" id="CHEBI:49883"/>
        <label>2</label>
    </ligand>
</feature>
<dbReference type="PROSITE" id="PS00198">
    <property type="entry name" value="4FE4S_FER_1"/>
    <property type="match status" value="2"/>
</dbReference>
<organism evidence="11 12">
    <name type="scientific">Anoxynatronum sibiricum</name>
    <dbReference type="NCBI Taxonomy" id="210623"/>
    <lineage>
        <taxon>Bacteria</taxon>
        <taxon>Bacillati</taxon>
        <taxon>Bacillota</taxon>
        <taxon>Clostridia</taxon>
        <taxon>Eubacteriales</taxon>
        <taxon>Clostridiaceae</taxon>
        <taxon>Anoxynatronum</taxon>
    </lineage>
</organism>
<keyword evidence="4 8" id="KW-0677">Repeat</keyword>
<name>A0ABU9VY84_9CLOT</name>
<feature type="binding site" evidence="8">
    <location>
        <position position="412"/>
    </location>
    <ligand>
        <name>[4Fe-4S] cluster</name>
        <dbReference type="ChEBI" id="CHEBI:49883"/>
        <label>2</label>
    </ligand>
</feature>
<dbReference type="PANTHER" id="PTHR43034:SF2">
    <property type="entry name" value="ION-TRANSLOCATING OXIDOREDUCTASE COMPLEX SUBUNIT C"/>
    <property type="match status" value="1"/>
</dbReference>
<dbReference type="NCBIfam" id="TIGR01945">
    <property type="entry name" value="rnfC"/>
    <property type="match status" value="1"/>
</dbReference>
<keyword evidence="2 8" id="KW-0004">4Fe-4S</keyword>
<comment type="cofactor">
    <cofactor evidence="8">
        <name>[4Fe-4S] cluster</name>
        <dbReference type="ChEBI" id="CHEBI:49883"/>
    </cofactor>
    <text evidence="8">Binds 2 [4Fe-4S] clusters per subunit.</text>
</comment>
<dbReference type="InterPro" id="IPR026902">
    <property type="entry name" value="RnfC_N"/>
</dbReference>
<feature type="binding site" evidence="8">
    <location>
        <position position="406"/>
    </location>
    <ligand>
        <name>[4Fe-4S] cluster</name>
        <dbReference type="ChEBI" id="CHEBI:49883"/>
        <label>2</label>
    </ligand>
</feature>
<gene>
    <name evidence="11" type="primary">rsxC</name>
    <name evidence="8" type="synonym">rnfC</name>
    <name evidence="11" type="ORF">AAIG11_16415</name>
</gene>
<evidence type="ECO:0000256" key="2">
    <source>
        <dbReference type="ARBA" id="ARBA00022485"/>
    </source>
</evidence>
<dbReference type="SUPFAM" id="SSF46548">
    <property type="entry name" value="alpha-helical ferredoxin"/>
    <property type="match status" value="1"/>
</dbReference>
<feature type="region of interest" description="Disordered" evidence="9">
    <location>
        <begin position="1"/>
        <end position="22"/>
    </location>
</feature>
<keyword evidence="8" id="KW-1278">Translocase</keyword>
<dbReference type="EMBL" id="JBCITM010000027">
    <property type="protein sequence ID" value="MEN1762074.1"/>
    <property type="molecule type" value="Genomic_DNA"/>
</dbReference>
<feature type="domain" description="4Fe-4S ferredoxin-type" evidence="10">
    <location>
        <begin position="397"/>
        <end position="426"/>
    </location>
</feature>